<dbReference type="EMBL" id="JAWCTQ010000035">
    <property type="protein sequence ID" value="MDT9685017.1"/>
    <property type="molecule type" value="Genomic_DNA"/>
</dbReference>
<dbReference type="PANTHER" id="PTHR11487:SF0">
    <property type="entry name" value="S-ACYL FATTY ACID SYNTHASE THIOESTERASE, MEDIUM CHAIN"/>
    <property type="match status" value="1"/>
</dbReference>
<dbReference type="Gene3D" id="3.30.559.30">
    <property type="entry name" value="Nonribosomal peptide synthetase, condensation domain"/>
    <property type="match status" value="1"/>
</dbReference>
<dbReference type="GO" id="GO:0016787">
    <property type="term" value="F:hydrolase activity"/>
    <property type="evidence" value="ECO:0007669"/>
    <property type="project" value="UniProtKB-KW"/>
</dbReference>
<protein>
    <submittedName>
        <fullName evidence="4">Alpha/beta fold hydrolase</fullName>
    </submittedName>
</protein>
<dbReference type="InterPro" id="IPR023213">
    <property type="entry name" value="CAT-like_dom_sf"/>
</dbReference>
<dbReference type="SMART" id="SM00824">
    <property type="entry name" value="PKS_TE"/>
    <property type="match status" value="1"/>
</dbReference>
<organism evidence="4 5">
    <name type="scientific">Streptomyces tamarix</name>
    <dbReference type="NCBI Taxonomy" id="3078565"/>
    <lineage>
        <taxon>Bacteria</taxon>
        <taxon>Bacillati</taxon>
        <taxon>Actinomycetota</taxon>
        <taxon>Actinomycetes</taxon>
        <taxon>Kitasatosporales</taxon>
        <taxon>Streptomycetaceae</taxon>
        <taxon>Streptomyces</taxon>
    </lineage>
</organism>
<dbReference type="InterPro" id="IPR020802">
    <property type="entry name" value="TesA-like"/>
</dbReference>
<accession>A0ABU3QQK6</accession>
<sequence length="670" mass="72682">MNLYCIPYAGCSARVYDSWQQHLPDHVTVVPLELPGRGSRCTEEPIDELAALLEDLYRQLDTGTPYALFGHSYGALIAFELARLLRSEGARRPSALLVSASRAPRLPAADADSHRLSDAELVERLAALGGTPKELLENEELMEIYLPVIRADYRILGAYGTGIPGTVDCPITAFYGDADDEADLPSVEAWADYTNGPFRVERIPGDHFFLHSAERELVAAVEAACTQEGAVVTPTAAPVTFGQLSVIRDLELSAPDEQSDGNLTAVYALPAGTTAAEAEAAWSALVERHEALRTVYDRSPAEPLQIVHPFRPVHLDRVELPDGTAEAAEVLAADMAEREIRVESEHSWRAVIATHAGEPRHLVCVLHHLAVDAAACALLEKEFRTLVAGGSLGPGPVPQPVQLALAQRAQERQRRRTVEYWLKAWEGFVEEDRQAGDTSLRVRAALYSEAAMAAAVRISERLGTSVQSVVLGASALALFRLKGRERATFALVAGNRTDSRWDTLVSSMNQLAPMTVAADRGTCPEAVLRAVYQSGLERLLHGSYSLDELREQLTAAGHPNPDPLLFGCYFNFLGEIAEPPEPWSPLLDGIEWAATAWQASPGFNLRAATGSGLHLSLTASRDYLPPDLVGLYLATVEAVLAGLADGAPNTLDEIDYAPLRRVDQYPETAE</sequence>
<dbReference type="SUPFAM" id="SSF53474">
    <property type="entry name" value="alpha/beta-Hydrolases"/>
    <property type="match status" value="1"/>
</dbReference>
<dbReference type="Pfam" id="PF00975">
    <property type="entry name" value="Thioesterase"/>
    <property type="match status" value="1"/>
</dbReference>
<dbReference type="Pfam" id="PF00668">
    <property type="entry name" value="Condensation"/>
    <property type="match status" value="1"/>
</dbReference>
<evidence type="ECO:0000256" key="1">
    <source>
        <dbReference type="ARBA" id="ARBA00007169"/>
    </source>
</evidence>
<dbReference type="InterPro" id="IPR012223">
    <property type="entry name" value="TEII"/>
</dbReference>
<evidence type="ECO:0000256" key="2">
    <source>
        <dbReference type="ARBA" id="ARBA00022801"/>
    </source>
</evidence>
<dbReference type="Gene3D" id="3.40.50.1820">
    <property type="entry name" value="alpha/beta hydrolase"/>
    <property type="match status" value="1"/>
</dbReference>
<keyword evidence="2 4" id="KW-0378">Hydrolase</keyword>
<dbReference type="InterPro" id="IPR001031">
    <property type="entry name" value="Thioesterase"/>
</dbReference>
<keyword evidence="5" id="KW-1185">Reference proteome</keyword>
<comment type="caution">
    <text evidence="4">The sequence shown here is derived from an EMBL/GenBank/DDBJ whole genome shotgun (WGS) entry which is preliminary data.</text>
</comment>
<evidence type="ECO:0000259" key="3">
    <source>
        <dbReference type="SMART" id="SM00824"/>
    </source>
</evidence>
<comment type="similarity">
    <text evidence="1">Belongs to the thioesterase family.</text>
</comment>
<gene>
    <name evidence="4" type="ORF">RND61_23580</name>
</gene>
<dbReference type="InterPro" id="IPR029058">
    <property type="entry name" value="AB_hydrolase_fold"/>
</dbReference>
<reference evidence="4 5" key="1">
    <citation type="submission" date="2023-09" db="EMBL/GenBank/DDBJ databases">
        <title>Streptomyces sp. nov.: A antagonism against Alternaria gaisen Producing Streptochlin, Isolated from Tamarix root soil.</title>
        <authorList>
            <person name="Chen Y."/>
        </authorList>
    </citation>
    <scope>NUCLEOTIDE SEQUENCE [LARGE SCALE GENOMIC DNA]</scope>
    <source>
        <strain evidence="4 5">TRM76323</strain>
    </source>
</reference>
<dbReference type="Gene3D" id="3.30.559.10">
    <property type="entry name" value="Chloramphenicol acetyltransferase-like domain"/>
    <property type="match status" value="1"/>
</dbReference>
<dbReference type="InterPro" id="IPR001242">
    <property type="entry name" value="Condensation_dom"/>
</dbReference>
<dbReference type="RefSeq" id="WP_315880064.1">
    <property type="nucleotide sequence ID" value="NZ_JAWCTQ010000035.1"/>
</dbReference>
<dbReference type="SUPFAM" id="SSF52777">
    <property type="entry name" value="CoA-dependent acyltransferases"/>
    <property type="match status" value="2"/>
</dbReference>
<evidence type="ECO:0000313" key="5">
    <source>
        <dbReference type="Proteomes" id="UP001250181"/>
    </source>
</evidence>
<dbReference type="PANTHER" id="PTHR11487">
    <property type="entry name" value="THIOESTERASE"/>
    <property type="match status" value="1"/>
</dbReference>
<evidence type="ECO:0000313" key="4">
    <source>
        <dbReference type="EMBL" id="MDT9685017.1"/>
    </source>
</evidence>
<proteinExistence type="inferred from homology"/>
<name>A0ABU3QQK6_9ACTN</name>
<dbReference type="Proteomes" id="UP001250181">
    <property type="component" value="Unassembled WGS sequence"/>
</dbReference>
<feature type="domain" description="Thioesterase TesA-like" evidence="3">
    <location>
        <begin position="4"/>
        <end position="210"/>
    </location>
</feature>